<sequence length="611" mass="69610">MNWPLTSSVPAIIEIINFAQKNWPHIWWYPNWYLGVPFRFISGPVVPLAVTFISRLGINIENSYLLLIIVTLLFGCIGLFYFVKSLGGGKSSRIWSIILFLAGPAQIFGLFSGNGLRNLALCLLPWVLFFFKRSVKTAQTVDLLLTAIFCSLMLLIDIGSFLSIIVGLIILIFIYKNSRILEEGIIFGLLVILTSLSLATIWYTPQFWLTLLGNPSFGGKPLLNVISFIWQLILSLVPIILGFWIVQKRYKLTVKLTQFAILFLASFGFLTLVRFVSDIDFWMDWLGYSLELQLALSLLLPLIIGRYINKYFVILTTIILLTIGNGFVVYKFYIKDYQARIDYKNQIINLTKDLPKGRIFLSGSTVFWLNNKLNTQLMQVRGNRDEVATHPAWAMGAFAIRESGDRQIVKNWLDIFGVSYILLHKENSHEYFKDFKHQESFTDLNIVKEDSGNVLLSYPVNLVRVADEKLLSIASITVGNDLPKLTSYVRYLENKLTLTMPDPDQIQVINDTTLPQGKIISLSLTYSPNWMIVQGAGKTVRDGVGNLVIIPIANSRDFTLQYNEPVFSWVYGIITSIIFVTLILKKELLIQLFKRKLPALKITTDDEENNY</sequence>
<feature type="transmembrane region" description="Helical" evidence="1">
    <location>
        <begin position="186"/>
        <end position="205"/>
    </location>
</feature>
<dbReference type="Proteomes" id="UP000034531">
    <property type="component" value="Unassembled WGS sequence"/>
</dbReference>
<keyword evidence="1" id="KW-0812">Transmembrane</keyword>
<reference evidence="2 3" key="1">
    <citation type="journal article" date="2015" name="Nature">
        <title>rRNA introns, odd ribosomes, and small enigmatic genomes across a large radiation of phyla.</title>
        <authorList>
            <person name="Brown C.T."/>
            <person name="Hug L.A."/>
            <person name="Thomas B.C."/>
            <person name="Sharon I."/>
            <person name="Castelle C.J."/>
            <person name="Singh A."/>
            <person name="Wilkins M.J."/>
            <person name="Williams K.H."/>
            <person name="Banfield J.F."/>
        </authorList>
    </citation>
    <scope>NUCLEOTIDE SEQUENCE [LARGE SCALE GENOMIC DNA]</scope>
</reference>
<feature type="transmembrane region" description="Helical" evidence="1">
    <location>
        <begin position="311"/>
        <end position="333"/>
    </location>
</feature>
<feature type="transmembrane region" description="Helical" evidence="1">
    <location>
        <begin position="118"/>
        <end position="135"/>
    </location>
</feature>
<evidence type="ECO:0000256" key="1">
    <source>
        <dbReference type="SAM" id="Phobius"/>
    </source>
</evidence>
<evidence type="ECO:0000313" key="3">
    <source>
        <dbReference type="Proteomes" id="UP000034531"/>
    </source>
</evidence>
<feature type="transmembrane region" description="Helical" evidence="1">
    <location>
        <begin position="253"/>
        <end position="273"/>
    </location>
</feature>
<feature type="transmembrane region" description="Helical" evidence="1">
    <location>
        <begin position="225"/>
        <end position="246"/>
    </location>
</feature>
<dbReference type="EMBL" id="LBYI01000009">
    <property type="protein sequence ID" value="KKR50634.1"/>
    <property type="molecule type" value="Genomic_DNA"/>
</dbReference>
<dbReference type="AlphaFoldDB" id="A0A0G0RD67"/>
<proteinExistence type="predicted"/>
<evidence type="ECO:0000313" key="2">
    <source>
        <dbReference type="EMBL" id="KKR50634.1"/>
    </source>
</evidence>
<feature type="transmembrane region" description="Helical" evidence="1">
    <location>
        <begin position="141"/>
        <end position="174"/>
    </location>
</feature>
<gene>
    <name evidence="2" type="ORF">UT84_C0009G0021</name>
</gene>
<organism evidence="2 3">
    <name type="scientific">Candidatus Curtissbacteria bacterium GW2011_GWA1_40_16</name>
    <dbReference type="NCBI Taxonomy" id="1618405"/>
    <lineage>
        <taxon>Bacteria</taxon>
        <taxon>Candidatus Curtissiibacteriota</taxon>
    </lineage>
</organism>
<protein>
    <recommendedName>
        <fullName evidence="4">Membrane protein 6-pyruvoyl-tetrahydropterin synthase-related domain-containing protein</fullName>
    </recommendedName>
</protein>
<feature type="transmembrane region" description="Helical" evidence="1">
    <location>
        <begin position="566"/>
        <end position="584"/>
    </location>
</feature>
<keyword evidence="1" id="KW-0472">Membrane</keyword>
<feature type="transmembrane region" description="Helical" evidence="1">
    <location>
        <begin position="94"/>
        <end position="111"/>
    </location>
</feature>
<evidence type="ECO:0008006" key="4">
    <source>
        <dbReference type="Google" id="ProtNLM"/>
    </source>
</evidence>
<name>A0A0G0RD67_9BACT</name>
<keyword evidence="1" id="KW-1133">Transmembrane helix</keyword>
<comment type="caution">
    <text evidence="2">The sequence shown here is derived from an EMBL/GenBank/DDBJ whole genome shotgun (WGS) entry which is preliminary data.</text>
</comment>
<feature type="transmembrane region" description="Helical" evidence="1">
    <location>
        <begin position="32"/>
        <end position="52"/>
    </location>
</feature>
<feature type="transmembrane region" description="Helical" evidence="1">
    <location>
        <begin position="64"/>
        <end position="82"/>
    </location>
</feature>
<accession>A0A0G0RD67</accession>